<evidence type="ECO:0000313" key="2">
    <source>
        <dbReference type="Proteomes" id="UP000472372"/>
    </source>
</evidence>
<dbReference type="PROSITE" id="PS51186">
    <property type="entry name" value="GNAT"/>
    <property type="match status" value="1"/>
</dbReference>
<sequence length="240" mass="26792">MSNMHLRLAKPSDEPVIADMCARAFKDEDLFTRVIHPYQAQYPNDVKLFWHDWVRNAWANPRNKMIVAVTTTAEGGDQEKVIGAASWQRQGDDAGAQKIISEWTDPGSFPALHSTHNRAMDPSKKNILAESAPYTKHYWEGSCAINWYLELCCVDPDVKGRGAGRLLVRWGLDRAEQEGIRASVMSSEGSDGFYLKCGFDEVVGNANEGEGNPLQKDNVKGGNILFMWVKDGEGMEKRAT</sequence>
<gene>
    <name evidence="1" type="ORF">PTTW11_08554</name>
</gene>
<dbReference type="SUPFAM" id="SSF55729">
    <property type="entry name" value="Acyl-CoA N-acyltransferases (Nat)"/>
    <property type="match status" value="1"/>
</dbReference>
<evidence type="ECO:0000313" key="1">
    <source>
        <dbReference type="EMBL" id="CAE7199913.1"/>
    </source>
</evidence>
<dbReference type="PANTHER" id="PTHR42791:SF16">
    <property type="entry name" value="N-ACETYLTRANSFERASE DOMAIN-CONTAINING PROTEIN"/>
    <property type="match status" value="1"/>
</dbReference>
<dbReference type="PANTHER" id="PTHR42791">
    <property type="entry name" value="GNAT FAMILY ACETYLTRANSFERASE"/>
    <property type="match status" value="1"/>
</dbReference>
<dbReference type="Pfam" id="PF00583">
    <property type="entry name" value="Acetyltransf_1"/>
    <property type="match status" value="1"/>
</dbReference>
<dbReference type="Proteomes" id="UP000472372">
    <property type="component" value="Chromosome 8"/>
</dbReference>
<organism evidence="1 2">
    <name type="scientific">Pyrenophora teres f. teres</name>
    <dbReference type="NCBI Taxonomy" id="97479"/>
    <lineage>
        <taxon>Eukaryota</taxon>
        <taxon>Fungi</taxon>
        <taxon>Dikarya</taxon>
        <taxon>Ascomycota</taxon>
        <taxon>Pezizomycotina</taxon>
        <taxon>Dothideomycetes</taxon>
        <taxon>Pleosporomycetidae</taxon>
        <taxon>Pleosporales</taxon>
        <taxon>Pleosporineae</taxon>
        <taxon>Pleosporaceae</taxon>
        <taxon>Pyrenophora</taxon>
    </lineage>
</organism>
<dbReference type="Gene3D" id="3.40.630.30">
    <property type="match status" value="1"/>
</dbReference>
<name>A0A6S6WJ03_9PLEO</name>
<proteinExistence type="predicted"/>
<reference evidence="1" key="1">
    <citation type="submission" date="2021-02" db="EMBL/GenBank/DDBJ databases">
        <authorList>
            <person name="Syme A R."/>
            <person name="Syme A R."/>
            <person name="Moolhuijzen P."/>
        </authorList>
    </citation>
    <scope>NUCLEOTIDE SEQUENCE</scope>
    <source>
        <strain evidence="1">W1-1</strain>
    </source>
</reference>
<dbReference type="CDD" id="cd04301">
    <property type="entry name" value="NAT_SF"/>
    <property type="match status" value="1"/>
</dbReference>
<dbReference type="AlphaFoldDB" id="A0A6S6WJ03"/>
<dbReference type="InterPro" id="IPR000182">
    <property type="entry name" value="GNAT_dom"/>
</dbReference>
<dbReference type="InterPro" id="IPR052523">
    <property type="entry name" value="Trichothecene_AcTrans"/>
</dbReference>
<dbReference type="GO" id="GO:0016747">
    <property type="term" value="F:acyltransferase activity, transferring groups other than amino-acyl groups"/>
    <property type="evidence" value="ECO:0007669"/>
    <property type="project" value="InterPro"/>
</dbReference>
<accession>A0A6S6WJ03</accession>
<dbReference type="InterPro" id="IPR016181">
    <property type="entry name" value="Acyl_CoA_acyltransferase"/>
</dbReference>
<protein>
    <submittedName>
        <fullName evidence="1">Acetyltransf-1 multi-domain protein</fullName>
    </submittedName>
</protein>
<dbReference type="EMBL" id="HG992984">
    <property type="protein sequence ID" value="CAE7199913.1"/>
    <property type="molecule type" value="Genomic_DNA"/>
</dbReference>